<evidence type="ECO:0000313" key="1">
    <source>
        <dbReference type="EMBL" id="CAG8439671.1"/>
    </source>
</evidence>
<keyword evidence="2" id="KW-1185">Reference proteome</keyword>
<accession>A0A9N8V1E1</accession>
<dbReference type="EMBL" id="CAJVPQ010000040">
    <property type="protein sequence ID" value="CAG8439671.1"/>
    <property type="molecule type" value="Genomic_DNA"/>
</dbReference>
<name>A0A9N8V1E1_9GLOM</name>
<evidence type="ECO:0000313" key="2">
    <source>
        <dbReference type="Proteomes" id="UP000789570"/>
    </source>
</evidence>
<gene>
    <name evidence="1" type="ORF">FCALED_LOCUS421</name>
</gene>
<dbReference type="Proteomes" id="UP000789570">
    <property type="component" value="Unassembled WGS sequence"/>
</dbReference>
<proteinExistence type="predicted"/>
<reference evidence="1" key="1">
    <citation type="submission" date="2021-06" db="EMBL/GenBank/DDBJ databases">
        <authorList>
            <person name="Kallberg Y."/>
            <person name="Tangrot J."/>
            <person name="Rosling A."/>
        </authorList>
    </citation>
    <scope>NUCLEOTIDE SEQUENCE</scope>
    <source>
        <strain evidence="1">UK204</strain>
    </source>
</reference>
<comment type="caution">
    <text evidence="1">The sequence shown here is derived from an EMBL/GenBank/DDBJ whole genome shotgun (WGS) entry which is preliminary data.</text>
</comment>
<organism evidence="1 2">
    <name type="scientific">Funneliformis caledonium</name>
    <dbReference type="NCBI Taxonomy" id="1117310"/>
    <lineage>
        <taxon>Eukaryota</taxon>
        <taxon>Fungi</taxon>
        <taxon>Fungi incertae sedis</taxon>
        <taxon>Mucoromycota</taxon>
        <taxon>Glomeromycotina</taxon>
        <taxon>Glomeromycetes</taxon>
        <taxon>Glomerales</taxon>
        <taxon>Glomeraceae</taxon>
        <taxon>Funneliformis</taxon>
    </lineage>
</organism>
<sequence>MVRARDRLLKREFRQQTKTQGLIHAWKDGKDGKEDDLSLGQIKSIMTIAC</sequence>
<protein>
    <submittedName>
        <fullName evidence="1">5847_t:CDS:1</fullName>
    </submittedName>
</protein>
<dbReference type="AlphaFoldDB" id="A0A9N8V1E1"/>